<comment type="subcellular location">
    <subcellularLocation>
        <location evidence="10">Cell inner membrane</location>
        <topology evidence="10">Multi-pass membrane protein</topology>
    </subcellularLocation>
    <subcellularLocation>
        <location evidence="1">Cell membrane</location>
        <topology evidence="1">Multi-pass membrane protein</topology>
    </subcellularLocation>
</comment>
<keyword evidence="10" id="KW-0997">Cell inner membrane</keyword>
<keyword evidence="7 12" id="KW-1133">Transmembrane helix</keyword>
<dbReference type="Pfam" id="PF02386">
    <property type="entry name" value="TrkH"/>
    <property type="match status" value="1"/>
</dbReference>
<feature type="transmembrane region" description="Helical" evidence="12">
    <location>
        <begin position="387"/>
        <end position="411"/>
    </location>
</feature>
<keyword evidence="2 10" id="KW-0813">Transport</keyword>
<evidence type="ECO:0000256" key="5">
    <source>
        <dbReference type="ARBA" id="ARBA00022692"/>
    </source>
</evidence>
<feature type="transmembrane region" description="Helical" evidence="12">
    <location>
        <begin position="37"/>
        <end position="58"/>
    </location>
</feature>
<evidence type="ECO:0000256" key="2">
    <source>
        <dbReference type="ARBA" id="ARBA00022448"/>
    </source>
</evidence>
<dbReference type="PANTHER" id="PTHR32024:SF3">
    <property type="entry name" value="TRK SYSTEM POTASSIUM UPTAKE PROTEIN"/>
    <property type="match status" value="1"/>
</dbReference>
<evidence type="ECO:0000256" key="3">
    <source>
        <dbReference type="ARBA" id="ARBA00022475"/>
    </source>
</evidence>
<feature type="transmembrane region" description="Helical" evidence="12">
    <location>
        <begin position="234"/>
        <end position="256"/>
    </location>
</feature>
<comment type="function">
    <text evidence="10">Low-affinity potassium transport system. Interacts with Trk system potassium uptake protein TrkA.</text>
</comment>
<evidence type="ECO:0000313" key="14">
    <source>
        <dbReference type="Proteomes" id="UP000598467"/>
    </source>
</evidence>
<comment type="similarity">
    <text evidence="10">Belongs to the TrkH potassium transport family.</text>
</comment>
<name>A0A926NW73_9HYPH</name>
<keyword evidence="5 12" id="KW-0812">Transmembrane</keyword>
<protein>
    <recommendedName>
        <fullName evidence="10">Trk system potassium uptake protein</fullName>
    </recommendedName>
</protein>
<sequence length="480" mass="51667">MDYRAIALPIGRLLILIAGFMLIPATADLVAGNPDWVVFLASALMIACVGALTVAALAGRKFTYRSRETLLFVNAAWLAFSIAGAIPLYGSGLNISFADAFFEAASGLTTTGSTILTGLDNMPPGILLWRSLMQWIGGIGIVVIGIWLLPGLRVGGSQLFAIESSENASKPYGRIEPFLARLLILYAGLTLSCTLLYFLCGMTAFQAINHAMTTVSTGGYSTSDLSFGQFHNIAVYWVAIIFMCASSVPFLVLIRFFERKPLEDTSQIVYFLGTITVASFAVFLTLRSTNDGAPLALFTDSVFHVVSVVTTTGYATDDYLKWGPFFISMFFLLTFLGGCSGSTAGGFKMFRIAVLLNFIHTLLRRMIHPHRVVNTRYSGKPIGSSVIEGVLVFSILYAGTFAAFAAIYSLLGMDLETALSASITALANVGPGVGEIIGPAGNFQSLSDTAKWLLAIQMILGRLEIIAGIVILTPDFWMER</sequence>
<feature type="transmembrane region" description="Helical" evidence="12">
    <location>
        <begin position="132"/>
        <end position="149"/>
    </location>
</feature>
<comment type="caution">
    <text evidence="13">The sequence shown here is derived from an EMBL/GenBank/DDBJ whole genome shotgun (WGS) entry which is preliminary data.</text>
</comment>
<dbReference type="PIRSF" id="PIRSF006247">
    <property type="entry name" value="TrkH"/>
    <property type="match status" value="1"/>
</dbReference>
<reference evidence="13" key="1">
    <citation type="submission" date="2020-05" db="EMBL/GenBank/DDBJ databases">
        <title>Identification of trans-AT polyketide cluster in two marine bacteria, producers of a novel glutaramide-containing polyketide sesbanimide D and analogs.</title>
        <authorList>
            <person name="Kacar D."/>
            <person name="Rodriguez P."/>
            <person name="Canedo L."/>
            <person name="Gonzalez E."/>
            <person name="Galan B."/>
            <person name="De La Calle F."/>
            <person name="Garcia J.L."/>
        </authorList>
    </citation>
    <scope>NUCLEOTIDE SEQUENCE</scope>
    <source>
        <strain evidence="13">PHM038</strain>
    </source>
</reference>
<dbReference type="Proteomes" id="UP000598467">
    <property type="component" value="Unassembled WGS sequence"/>
</dbReference>
<evidence type="ECO:0000256" key="10">
    <source>
        <dbReference type="PIRNR" id="PIRNR006247"/>
    </source>
</evidence>
<feature type="binding site" evidence="11">
    <location>
        <position position="312"/>
    </location>
    <ligand>
        <name>K(+)</name>
        <dbReference type="ChEBI" id="CHEBI:29103"/>
    </ligand>
</feature>
<keyword evidence="6 10" id="KW-0630">Potassium</keyword>
<evidence type="ECO:0000256" key="11">
    <source>
        <dbReference type="PIRSR" id="PIRSR006247-1"/>
    </source>
</evidence>
<gene>
    <name evidence="13" type="ORF">HK439_09110</name>
</gene>
<keyword evidence="8 10" id="KW-0406">Ion transport</keyword>
<feature type="binding site" evidence="11">
    <location>
        <position position="428"/>
    </location>
    <ligand>
        <name>K(+)</name>
        <dbReference type="ChEBI" id="CHEBI:29103"/>
    </ligand>
</feature>
<dbReference type="InterPro" id="IPR003445">
    <property type="entry name" value="Cat_transpt"/>
</dbReference>
<feature type="transmembrane region" description="Helical" evidence="12">
    <location>
        <begin position="452"/>
        <end position="472"/>
    </location>
</feature>
<feature type="transmembrane region" description="Helical" evidence="12">
    <location>
        <begin position="322"/>
        <end position="343"/>
    </location>
</feature>
<dbReference type="EMBL" id="JABFCZ010000009">
    <property type="protein sequence ID" value="MBD1546419.1"/>
    <property type="molecule type" value="Genomic_DNA"/>
</dbReference>
<keyword evidence="4 10" id="KW-0633">Potassium transport</keyword>
<feature type="binding site" evidence="11">
    <location>
        <position position="111"/>
    </location>
    <ligand>
        <name>K(+)</name>
        <dbReference type="ChEBI" id="CHEBI:29103"/>
    </ligand>
</feature>
<dbReference type="GO" id="GO:0046872">
    <property type="term" value="F:metal ion binding"/>
    <property type="evidence" value="ECO:0007669"/>
    <property type="project" value="UniProtKB-KW"/>
</dbReference>
<keyword evidence="11" id="KW-0479">Metal-binding</keyword>
<feature type="transmembrane region" description="Helical" evidence="12">
    <location>
        <begin position="70"/>
        <end position="89"/>
    </location>
</feature>
<evidence type="ECO:0000256" key="7">
    <source>
        <dbReference type="ARBA" id="ARBA00022989"/>
    </source>
</evidence>
<evidence type="ECO:0000256" key="9">
    <source>
        <dbReference type="ARBA" id="ARBA00023136"/>
    </source>
</evidence>
<evidence type="ECO:0000256" key="12">
    <source>
        <dbReference type="SAM" id="Phobius"/>
    </source>
</evidence>
<feature type="transmembrane region" description="Helical" evidence="12">
    <location>
        <begin position="178"/>
        <end position="199"/>
    </location>
</feature>
<feature type="transmembrane region" description="Helical" evidence="12">
    <location>
        <begin position="292"/>
        <end position="315"/>
    </location>
</feature>
<dbReference type="AlphaFoldDB" id="A0A926NW73"/>
<feature type="binding site" evidence="11">
    <location>
        <position position="110"/>
    </location>
    <ligand>
        <name>K(+)</name>
        <dbReference type="ChEBI" id="CHEBI:29103"/>
    </ligand>
</feature>
<evidence type="ECO:0000256" key="8">
    <source>
        <dbReference type="ARBA" id="ARBA00023065"/>
    </source>
</evidence>
<organism evidence="13 14">
    <name type="scientific">Roseibium aggregatum</name>
    <dbReference type="NCBI Taxonomy" id="187304"/>
    <lineage>
        <taxon>Bacteria</taxon>
        <taxon>Pseudomonadati</taxon>
        <taxon>Pseudomonadota</taxon>
        <taxon>Alphaproteobacteria</taxon>
        <taxon>Hyphomicrobiales</taxon>
        <taxon>Stappiaceae</taxon>
        <taxon>Roseibium</taxon>
    </lineage>
</organism>
<proteinExistence type="inferred from homology"/>
<accession>A0A926NW73</accession>
<dbReference type="GO" id="GO:0015379">
    <property type="term" value="F:potassium:chloride symporter activity"/>
    <property type="evidence" value="ECO:0007669"/>
    <property type="project" value="InterPro"/>
</dbReference>
<evidence type="ECO:0000313" key="13">
    <source>
        <dbReference type="EMBL" id="MBD1546419.1"/>
    </source>
</evidence>
<evidence type="ECO:0000256" key="6">
    <source>
        <dbReference type="ARBA" id="ARBA00022958"/>
    </source>
</evidence>
<keyword evidence="9 10" id="KW-0472">Membrane</keyword>
<evidence type="ECO:0000256" key="4">
    <source>
        <dbReference type="ARBA" id="ARBA00022538"/>
    </source>
</evidence>
<evidence type="ECO:0000256" key="1">
    <source>
        <dbReference type="ARBA" id="ARBA00004651"/>
    </source>
</evidence>
<feature type="binding site" evidence="11">
    <location>
        <position position="429"/>
    </location>
    <ligand>
        <name>K(+)</name>
        <dbReference type="ChEBI" id="CHEBI:29103"/>
    </ligand>
</feature>
<feature type="transmembrane region" description="Helical" evidence="12">
    <location>
        <begin position="268"/>
        <end position="286"/>
    </location>
</feature>
<feature type="binding site" evidence="11">
    <location>
        <position position="218"/>
    </location>
    <ligand>
        <name>K(+)</name>
        <dbReference type="ChEBI" id="CHEBI:29103"/>
    </ligand>
</feature>
<keyword evidence="3 10" id="KW-1003">Cell membrane</keyword>
<dbReference type="InterPro" id="IPR004772">
    <property type="entry name" value="TrkH"/>
</dbReference>
<dbReference type="RefSeq" id="WP_190291095.1">
    <property type="nucleotide sequence ID" value="NZ_JABFCZ010000009.1"/>
</dbReference>
<dbReference type="GO" id="GO:0005886">
    <property type="term" value="C:plasma membrane"/>
    <property type="evidence" value="ECO:0007669"/>
    <property type="project" value="UniProtKB-SubCell"/>
</dbReference>
<dbReference type="PANTHER" id="PTHR32024">
    <property type="entry name" value="TRK SYSTEM POTASSIUM UPTAKE PROTEIN TRKG-RELATED"/>
    <property type="match status" value="1"/>
</dbReference>
<feature type="binding site" evidence="11">
    <location>
        <position position="311"/>
    </location>
    <ligand>
        <name>K(+)</name>
        <dbReference type="ChEBI" id="CHEBI:29103"/>
    </ligand>
</feature>